<sequence length="166" mass="18930">MYEADQKHRAKLQEVVRKYGMDSEELRALWQRQYKVDVENLAQLEKIIDEHGWPKRSKVGDKATQGAFLVLQHADLAYQQRYIGLVRAAVANGDFSGASLALLEDRILMGEGKKQLYGTQVTSGEDGALELWPIEDQEGVDERRAELGLPPMSEYLRRFGLEYSFP</sequence>
<dbReference type="AlphaFoldDB" id="A0A1Q2MBC0"/>
<proteinExistence type="predicted"/>
<dbReference type="InterPro" id="IPR046732">
    <property type="entry name" value="DUF6624"/>
</dbReference>
<evidence type="ECO:0000313" key="1">
    <source>
        <dbReference type="EMBL" id="AQQ69532.1"/>
    </source>
</evidence>
<dbReference type="EMBL" id="CP019650">
    <property type="protein sequence ID" value="AQQ69532.1"/>
    <property type="molecule type" value="Genomic_DNA"/>
</dbReference>
<gene>
    <name evidence="1" type="ORF">Mag101_11405</name>
</gene>
<evidence type="ECO:0000313" key="2">
    <source>
        <dbReference type="Proteomes" id="UP000188219"/>
    </source>
</evidence>
<dbReference type="KEGG" id="maga:Mag101_11405"/>
<protein>
    <submittedName>
        <fullName evidence="1">Uncharacterized protein</fullName>
    </submittedName>
</protein>
<name>A0A1Q2MBC0_9GAMM</name>
<dbReference type="Pfam" id="PF20329">
    <property type="entry name" value="DUF6624"/>
    <property type="match status" value="1"/>
</dbReference>
<keyword evidence="2" id="KW-1185">Reference proteome</keyword>
<organism evidence="1 2">
    <name type="scientific">Microbulbifer agarilyticus</name>
    <dbReference type="NCBI Taxonomy" id="260552"/>
    <lineage>
        <taxon>Bacteria</taxon>
        <taxon>Pseudomonadati</taxon>
        <taxon>Pseudomonadota</taxon>
        <taxon>Gammaproteobacteria</taxon>
        <taxon>Cellvibrionales</taxon>
        <taxon>Microbulbiferaceae</taxon>
        <taxon>Microbulbifer</taxon>
    </lineage>
</organism>
<accession>A0A1Q2MBC0</accession>
<dbReference type="STRING" id="260552.Mag101_11405"/>
<reference evidence="1" key="1">
    <citation type="submission" date="2017-02" db="EMBL/GenBank/DDBJ databases">
        <title>Genome of Microbulbifer agarilyticus GP101.</title>
        <authorList>
            <person name="Jung J."/>
            <person name="Bae S.S."/>
            <person name="Baek K."/>
        </authorList>
    </citation>
    <scope>NUCLEOTIDE SEQUENCE [LARGE SCALE GENOMIC DNA]</scope>
    <source>
        <strain evidence="1">GP101</strain>
    </source>
</reference>
<dbReference type="Proteomes" id="UP000188219">
    <property type="component" value="Chromosome"/>
</dbReference>